<evidence type="ECO:0000256" key="1">
    <source>
        <dbReference type="SAM" id="MobiDB-lite"/>
    </source>
</evidence>
<protein>
    <recommendedName>
        <fullName evidence="5">DUF4878 domain-containing protein</fullName>
    </recommendedName>
</protein>
<dbReference type="PROSITE" id="PS51257">
    <property type="entry name" value="PROKAR_LIPOPROTEIN"/>
    <property type="match status" value="1"/>
</dbReference>
<comment type="caution">
    <text evidence="3">The sequence shown here is derived from an EMBL/GenBank/DDBJ whole genome shotgun (WGS) entry which is preliminary data.</text>
</comment>
<name>A0ABW5W647_9PSEU</name>
<feature type="compositionally biased region" description="Low complexity" evidence="1">
    <location>
        <begin position="38"/>
        <end position="50"/>
    </location>
</feature>
<evidence type="ECO:0000313" key="4">
    <source>
        <dbReference type="Proteomes" id="UP001597478"/>
    </source>
</evidence>
<evidence type="ECO:0000256" key="2">
    <source>
        <dbReference type="SAM" id="SignalP"/>
    </source>
</evidence>
<feature type="signal peptide" evidence="2">
    <location>
        <begin position="1"/>
        <end position="21"/>
    </location>
</feature>
<accession>A0ABW5W647</accession>
<organism evidence="3 4">
    <name type="scientific">Prauserella oleivorans</name>
    <dbReference type="NCBI Taxonomy" id="1478153"/>
    <lineage>
        <taxon>Bacteria</taxon>
        <taxon>Bacillati</taxon>
        <taxon>Actinomycetota</taxon>
        <taxon>Actinomycetes</taxon>
        <taxon>Pseudonocardiales</taxon>
        <taxon>Pseudonocardiaceae</taxon>
        <taxon>Prauserella</taxon>
    </lineage>
</organism>
<dbReference type="Proteomes" id="UP001597478">
    <property type="component" value="Unassembled WGS sequence"/>
</dbReference>
<evidence type="ECO:0008006" key="5">
    <source>
        <dbReference type="Google" id="ProtNLM"/>
    </source>
</evidence>
<reference evidence="4" key="1">
    <citation type="journal article" date="2019" name="Int. J. Syst. Evol. Microbiol.">
        <title>The Global Catalogue of Microorganisms (GCM) 10K type strain sequencing project: providing services to taxonomists for standard genome sequencing and annotation.</title>
        <authorList>
            <consortium name="The Broad Institute Genomics Platform"/>
            <consortium name="The Broad Institute Genome Sequencing Center for Infectious Disease"/>
            <person name="Wu L."/>
            <person name="Ma J."/>
        </authorList>
    </citation>
    <scope>NUCLEOTIDE SEQUENCE [LARGE SCALE GENOMIC DNA]</scope>
    <source>
        <strain evidence="4">IBRC-M 10906</strain>
    </source>
</reference>
<keyword evidence="4" id="KW-1185">Reference proteome</keyword>
<sequence length="169" mass="17442">MRRTPGLVAAAAVLALTVAGCSDEGSSEQDSGPPPVPSQSAAAPGQGASEGEVDTTDPQSVAEAWGVALANGDCEAGAAIHLPDDNPIRCEETEDHNDWVGMAELGLRFKSATPNAGDSTATRKNFDLQLNLPDGSIVEDVVILEKSGSEWLVYSAGPYPGDYDEPSDS</sequence>
<proteinExistence type="predicted"/>
<dbReference type="EMBL" id="JBHUOF010000003">
    <property type="protein sequence ID" value="MFD2798350.1"/>
    <property type="molecule type" value="Genomic_DNA"/>
</dbReference>
<dbReference type="RefSeq" id="WP_377383919.1">
    <property type="nucleotide sequence ID" value="NZ_JBHSAN010000001.1"/>
</dbReference>
<evidence type="ECO:0000313" key="3">
    <source>
        <dbReference type="EMBL" id="MFD2798350.1"/>
    </source>
</evidence>
<feature type="chain" id="PRO_5045301004" description="DUF4878 domain-containing protein" evidence="2">
    <location>
        <begin position="22"/>
        <end position="169"/>
    </location>
</feature>
<gene>
    <name evidence="3" type="ORF">ACFS2C_02955</name>
</gene>
<feature type="region of interest" description="Disordered" evidence="1">
    <location>
        <begin position="21"/>
        <end position="58"/>
    </location>
</feature>
<keyword evidence="2" id="KW-0732">Signal</keyword>